<gene>
    <name evidence="3" type="ORF">LEMA_P083960.1</name>
</gene>
<keyword evidence="2" id="KW-0812">Transmembrane</keyword>
<keyword evidence="2" id="KW-1133">Transmembrane helix</keyword>
<organism evidence="3 4">
    <name type="scientific">Leptosphaeria maculans (strain JN3 / isolate v23.1.3 / race Av1-4-5-6-7-8)</name>
    <name type="common">Blackleg fungus</name>
    <name type="synonym">Phoma lingam</name>
    <dbReference type="NCBI Taxonomy" id="985895"/>
    <lineage>
        <taxon>Eukaryota</taxon>
        <taxon>Fungi</taxon>
        <taxon>Dikarya</taxon>
        <taxon>Ascomycota</taxon>
        <taxon>Pezizomycotina</taxon>
        <taxon>Dothideomycetes</taxon>
        <taxon>Pleosporomycetidae</taxon>
        <taxon>Pleosporales</taxon>
        <taxon>Pleosporineae</taxon>
        <taxon>Leptosphaeriaceae</taxon>
        <taxon>Plenodomus</taxon>
        <taxon>Plenodomus lingam/Leptosphaeria maculans species complex</taxon>
    </lineage>
</organism>
<evidence type="ECO:0000256" key="2">
    <source>
        <dbReference type="SAM" id="Phobius"/>
    </source>
</evidence>
<evidence type="ECO:0000313" key="4">
    <source>
        <dbReference type="Proteomes" id="UP000002668"/>
    </source>
</evidence>
<protein>
    <submittedName>
        <fullName evidence="3">Uncharacterized protein</fullName>
    </submittedName>
</protein>
<dbReference type="GeneID" id="13282531"/>
<evidence type="ECO:0000313" key="3">
    <source>
        <dbReference type="EMBL" id="CBX99157.1"/>
    </source>
</evidence>
<reference evidence="4" key="1">
    <citation type="journal article" date="2011" name="Nat. Commun.">
        <title>Effector diversification within compartments of the Leptosphaeria maculans genome affected by Repeat-Induced Point mutations.</title>
        <authorList>
            <person name="Rouxel T."/>
            <person name="Grandaubert J."/>
            <person name="Hane J.K."/>
            <person name="Hoede C."/>
            <person name="van de Wouw A.P."/>
            <person name="Couloux A."/>
            <person name="Dominguez V."/>
            <person name="Anthouard V."/>
            <person name="Bally P."/>
            <person name="Bourras S."/>
            <person name="Cozijnsen A.J."/>
            <person name="Ciuffetti L.M."/>
            <person name="Degrave A."/>
            <person name="Dilmaghani A."/>
            <person name="Duret L."/>
            <person name="Fudal I."/>
            <person name="Goodwin S.B."/>
            <person name="Gout L."/>
            <person name="Glaser N."/>
            <person name="Linglin J."/>
            <person name="Kema G.H.J."/>
            <person name="Lapalu N."/>
            <person name="Lawrence C.B."/>
            <person name="May K."/>
            <person name="Meyer M."/>
            <person name="Ollivier B."/>
            <person name="Poulain J."/>
            <person name="Schoch C.L."/>
            <person name="Simon A."/>
            <person name="Spatafora J.W."/>
            <person name="Stachowiak A."/>
            <person name="Turgeon B.G."/>
            <person name="Tyler B.M."/>
            <person name="Vincent D."/>
            <person name="Weissenbach J."/>
            <person name="Amselem J."/>
            <person name="Quesneville H."/>
            <person name="Oliver R.P."/>
            <person name="Wincker P."/>
            <person name="Balesdent M.-H."/>
            <person name="Howlett B.J."/>
        </authorList>
    </citation>
    <scope>NUCLEOTIDE SEQUENCE [LARGE SCALE GENOMIC DNA]</scope>
    <source>
        <strain evidence="4">JN3 / isolate v23.1.3 / race Av1-4-5-6-7-8</strain>
    </source>
</reference>
<feature type="compositionally biased region" description="Polar residues" evidence="1">
    <location>
        <begin position="177"/>
        <end position="187"/>
    </location>
</feature>
<feature type="region of interest" description="Disordered" evidence="1">
    <location>
        <begin position="174"/>
        <end position="218"/>
    </location>
</feature>
<feature type="transmembrane region" description="Helical" evidence="2">
    <location>
        <begin position="62"/>
        <end position="82"/>
    </location>
</feature>
<dbReference type="AlphaFoldDB" id="E5A6B2"/>
<keyword evidence="4" id="KW-1185">Reference proteome</keyword>
<name>E5A6B2_LEPMJ</name>
<dbReference type="Proteomes" id="UP000002668">
    <property type="component" value="Genome"/>
</dbReference>
<feature type="compositionally biased region" description="Basic and acidic residues" evidence="1">
    <location>
        <begin position="192"/>
        <end position="205"/>
    </location>
</feature>
<dbReference type="HOGENOM" id="CLU_1267104_0_0_1"/>
<dbReference type="InParanoid" id="E5A6B2"/>
<feature type="compositionally biased region" description="Polar residues" evidence="1">
    <location>
        <begin position="208"/>
        <end position="218"/>
    </location>
</feature>
<keyword evidence="2" id="KW-0472">Membrane</keyword>
<accession>E5A6B2</accession>
<proteinExistence type="predicted"/>
<evidence type="ECO:0000256" key="1">
    <source>
        <dbReference type="SAM" id="MobiDB-lite"/>
    </source>
</evidence>
<dbReference type="VEuPathDB" id="FungiDB:LEMA_P083960.1"/>
<sequence length="218" mass="23598">MTPPQMTLNFNPTKPRLRITLNFNPAEPRSQPPLLRMPLTPRQEHHTEDGGHQDGYWQGPSWVFPLGIVLPVVVIGIVITILDCKYGCFFSKTRATSASRVHPFRGLVQASNVNSSTAITPNGSLASSDSTPPPTYSPPLTSSGTHGRLSIPLQVYVSRTRKPAALYQGDAAPITRGSVQSGHSGQARSALHHQDSADSLPRYEEAPSYTSFGATDLN</sequence>
<feature type="region of interest" description="Disordered" evidence="1">
    <location>
        <begin position="119"/>
        <end position="147"/>
    </location>
</feature>
<dbReference type="EMBL" id="FP929135">
    <property type="protein sequence ID" value="CBX99157.1"/>
    <property type="molecule type" value="Genomic_DNA"/>
</dbReference>